<dbReference type="AlphaFoldDB" id="A0AAN7CQE8"/>
<feature type="domain" description="BTB" evidence="1">
    <location>
        <begin position="23"/>
        <end position="98"/>
    </location>
</feature>
<reference evidence="2" key="1">
    <citation type="journal article" date="2023" name="Mol. Phylogenet. Evol.">
        <title>Genome-scale phylogeny and comparative genomics of the fungal order Sordariales.</title>
        <authorList>
            <person name="Hensen N."/>
            <person name="Bonometti L."/>
            <person name="Westerberg I."/>
            <person name="Brannstrom I.O."/>
            <person name="Guillou S."/>
            <person name="Cros-Aarteil S."/>
            <person name="Calhoun S."/>
            <person name="Haridas S."/>
            <person name="Kuo A."/>
            <person name="Mondo S."/>
            <person name="Pangilinan J."/>
            <person name="Riley R."/>
            <person name="LaButti K."/>
            <person name="Andreopoulos B."/>
            <person name="Lipzen A."/>
            <person name="Chen C."/>
            <person name="Yan M."/>
            <person name="Daum C."/>
            <person name="Ng V."/>
            <person name="Clum A."/>
            <person name="Steindorff A."/>
            <person name="Ohm R.A."/>
            <person name="Martin F."/>
            <person name="Silar P."/>
            <person name="Natvig D.O."/>
            <person name="Lalanne C."/>
            <person name="Gautier V."/>
            <person name="Ament-Velasquez S.L."/>
            <person name="Kruys A."/>
            <person name="Hutchinson M.I."/>
            <person name="Powell A.J."/>
            <person name="Barry K."/>
            <person name="Miller A.N."/>
            <person name="Grigoriev I.V."/>
            <person name="Debuchy R."/>
            <person name="Gladieux P."/>
            <person name="Hiltunen Thoren M."/>
            <person name="Johannesson H."/>
        </authorList>
    </citation>
    <scope>NUCLEOTIDE SEQUENCE</scope>
    <source>
        <strain evidence="2">CBS 359.72</strain>
    </source>
</reference>
<organism evidence="2 3">
    <name type="scientific">Corynascus novoguineensis</name>
    <dbReference type="NCBI Taxonomy" id="1126955"/>
    <lineage>
        <taxon>Eukaryota</taxon>
        <taxon>Fungi</taxon>
        <taxon>Dikarya</taxon>
        <taxon>Ascomycota</taxon>
        <taxon>Pezizomycotina</taxon>
        <taxon>Sordariomycetes</taxon>
        <taxon>Sordariomycetidae</taxon>
        <taxon>Sordariales</taxon>
        <taxon>Chaetomiaceae</taxon>
        <taxon>Corynascus</taxon>
    </lineage>
</organism>
<dbReference type="SUPFAM" id="SSF54695">
    <property type="entry name" value="POZ domain"/>
    <property type="match status" value="1"/>
</dbReference>
<protein>
    <recommendedName>
        <fullName evidence="1">BTB domain-containing protein</fullName>
    </recommendedName>
</protein>
<dbReference type="Pfam" id="PF00651">
    <property type="entry name" value="BTB"/>
    <property type="match status" value="1"/>
</dbReference>
<sequence>MTSATTTINELSAQATVDIAPDGDVVFVIGPTERRLRVYSLFVKIASPVLKAMLRPNFEEGQQLAKTGSAEIALPEDDAEAMEIILNVIHGRNDQVRDTLSPNELLQIAIASDKYDCCVSLAFAIRIWLRYQGISDPEELWASAMAACLFREQEAFAEATSALVFNHAGSYIDLAKKYEAIMDPVMMLNTTGKFSVE</sequence>
<dbReference type="Gene3D" id="3.30.710.10">
    <property type="entry name" value="Potassium Channel Kv1.1, Chain A"/>
    <property type="match status" value="1"/>
</dbReference>
<dbReference type="InterPro" id="IPR000210">
    <property type="entry name" value="BTB/POZ_dom"/>
</dbReference>
<keyword evidence="3" id="KW-1185">Reference proteome</keyword>
<gene>
    <name evidence="2" type="ORF">C7999DRAFT_16311</name>
</gene>
<dbReference type="Proteomes" id="UP001303647">
    <property type="component" value="Unassembled WGS sequence"/>
</dbReference>
<dbReference type="CDD" id="cd18186">
    <property type="entry name" value="BTB_POZ_ZBTB_KLHL-like"/>
    <property type="match status" value="1"/>
</dbReference>
<evidence type="ECO:0000313" key="3">
    <source>
        <dbReference type="Proteomes" id="UP001303647"/>
    </source>
</evidence>
<accession>A0AAN7CQE8</accession>
<dbReference type="EMBL" id="MU857699">
    <property type="protein sequence ID" value="KAK4245502.1"/>
    <property type="molecule type" value="Genomic_DNA"/>
</dbReference>
<dbReference type="InterPro" id="IPR011333">
    <property type="entry name" value="SKP1/BTB/POZ_sf"/>
</dbReference>
<evidence type="ECO:0000313" key="2">
    <source>
        <dbReference type="EMBL" id="KAK4245502.1"/>
    </source>
</evidence>
<dbReference type="PROSITE" id="PS50097">
    <property type="entry name" value="BTB"/>
    <property type="match status" value="1"/>
</dbReference>
<comment type="caution">
    <text evidence="2">The sequence shown here is derived from an EMBL/GenBank/DDBJ whole genome shotgun (WGS) entry which is preliminary data.</text>
</comment>
<proteinExistence type="predicted"/>
<reference evidence="2" key="2">
    <citation type="submission" date="2023-05" db="EMBL/GenBank/DDBJ databases">
        <authorList>
            <consortium name="Lawrence Berkeley National Laboratory"/>
            <person name="Steindorff A."/>
            <person name="Hensen N."/>
            <person name="Bonometti L."/>
            <person name="Westerberg I."/>
            <person name="Brannstrom I.O."/>
            <person name="Guillou S."/>
            <person name="Cros-Aarteil S."/>
            <person name="Calhoun S."/>
            <person name="Haridas S."/>
            <person name="Kuo A."/>
            <person name="Mondo S."/>
            <person name="Pangilinan J."/>
            <person name="Riley R."/>
            <person name="Labutti K."/>
            <person name="Andreopoulos B."/>
            <person name="Lipzen A."/>
            <person name="Chen C."/>
            <person name="Yanf M."/>
            <person name="Daum C."/>
            <person name="Ng V."/>
            <person name="Clum A."/>
            <person name="Ohm R."/>
            <person name="Martin F."/>
            <person name="Silar P."/>
            <person name="Natvig D."/>
            <person name="Lalanne C."/>
            <person name="Gautier V."/>
            <person name="Ament-Velasquez S.L."/>
            <person name="Kruys A."/>
            <person name="Hutchinson M.I."/>
            <person name="Powell A.J."/>
            <person name="Barry K."/>
            <person name="Miller A.N."/>
            <person name="Grigoriev I.V."/>
            <person name="Debuchy R."/>
            <person name="Gladieux P."/>
            <person name="Thoren M.H."/>
            <person name="Johannesson H."/>
        </authorList>
    </citation>
    <scope>NUCLEOTIDE SEQUENCE</scope>
    <source>
        <strain evidence="2">CBS 359.72</strain>
    </source>
</reference>
<evidence type="ECO:0000259" key="1">
    <source>
        <dbReference type="PROSITE" id="PS50097"/>
    </source>
</evidence>
<name>A0AAN7CQE8_9PEZI</name>